<dbReference type="InterPro" id="IPR036397">
    <property type="entry name" value="RNaseH_sf"/>
</dbReference>
<evidence type="ECO:0000313" key="1">
    <source>
        <dbReference type="EMBL" id="GBP78269.1"/>
    </source>
</evidence>
<proteinExistence type="predicted"/>
<dbReference type="Gene3D" id="3.30.420.10">
    <property type="entry name" value="Ribonuclease H-like superfamily/Ribonuclease H"/>
    <property type="match status" value="1"/>
</dbReference>
<organism evidence="1 2">
    <name type="scientific">Eumeta variegata</name>
    <name type="common">Bagworm moth</name>
    <name type="synonym">Eumeta japonica</name>
    <dbReference type="NCBI Taxonomy" id="151549"/>
    <lineage>
        <taxon>Eukaryota</taxon>
        <taxon>Metazoa</taxon>
        <taxon>Ecdysozoa</taxon>
        <taxon>Arthropoda</taxon>
        <taxon>Hexapoda</taxon>
        <taxon>Insecta</taxon>
        <taxon>Pterygota</taxon>
        <taxon>Neoptera</taxon>
        <taxon>Endopterygota</taxon>
        <taxon>Lepidoptera</taxon>
        <taxon>Glossata</taxon>
        <taxon>Ditrysia</taxon>
        <taxon>Tineoidea</taxon>
        <taxon>Psychidae</taxon>
        <taxon>Oiketicinae</taxon>
        <taxon>Eumeta</taxon>
    </lineage>
</organism>
<comment type="caution">
    <text evidence="1">The sequence shown here is derived from an EMBL/GenBank/DDBJ whole genome shotgun (WGS) entry which is preliminary data.</text>
</comment>
<keyword evidence="2" id="KW-1185">Reference proteome</keyword>
<evidence type="ECO:0000313" key="2">
    <source>
        <dbReference type="Proteomes" id="UP000299102"/>
    </source>
</evidence>
<dbReference type="GO" id="GO:0003676">
    <property type="term" value="F:nucleic acid binding"/>
    <property type="evidence" value="ECO:0007669"/>
    <property type="project" value="InterPro"/>
</dbReference>
<dbReference type="STRING" id="151549.A0A4C1YUE2"/>
<accession>A0A4C1YUE2</accession>
<dbReference type="Proteomes" id="UP000299102">
    <property type="component" value="Unassembled WGS sequence"/>
</dbReference>
<reference evidence="1 2" key="1">
    <citation type="journal article" date="2019" name="Commun. Biol.">
        <title>The bagworm genome reveals a unique fibroin gene that provides high tensile strength.</title>
        <authorList>
            <person name="Kono N."/>
            <person name="Nakamura H."/>
            <person name="Ohtoshi R."/>
            <person name="Tomita M."/>
            <person name="Numata K."/>
            <person name="Arakawa K."/>
        </authorList>
    </citation>
    <scope>NUCLEOTIDE SEQUENCE [LARGE SCALE GENOMIC DNA]</scope>
</reference>
<dbReference type="EMBL" id="BGZK01001364">
    <property type="protein sequence ID" value="GBP78269.1"/>
    <property type="molecule type" value="Genomic_DNA"/>
</dbReference>
<dbReference type="AlphaFoldDB" id="A0A4C1YUE2"/>
<name>A0A4C1YUE2_EUMVA</name>
<dbReference type="InterPro" id="IPR052709">
    <property type="entry name" value="Transposase-MT_Hybrid"/>
</dbReference>
<sequence length="131" mass="15864">MRLSRSLREKRLLYKQRHDKVILLHDNARLHIAKPVKTYLEMLQWEVLPHLPYSPDLAPSDLHLFHLMAHGLADQRFHYYEEAKKWINSWIASKDMSFCRREIHILLERWEKKWSLVMGNTLNGMFLFLVI</sequence>
<protein>
    <submittedName>
        <fullName evidence="1">Mariner Mos1 transposase</fullName>
    </submittedName>
</protein>
<dbReference type="OrthoDB" id="616263at2759"/>
<dbReference type="PANTHER" id="PTHR46060">
    <property type="entry name" value="MARINER MOS1 TRANSPOSASE-LIKE PROTEIN"/>
    <property type="match status" value="1"/>
</dbReference>
<gene>
    <name evidence="1" type="ORF">EVAR_57115_1</name>
</gene>
<dbReference type="PANTHER" id="PTHR46060:SF1">
    <property type="entry name" value="MARINER MOS1 TRANSPOSASE-LIKE PROTEIN"/>
    <property type="match status" value="1"/>
</dbReference>